<proteinExistence type="predicted"/>
<comment type="caution">
    <text evidence="2">The sequence shown here is derived from an EMBL/GenBank/DDBJ whole genome shotgun (WGS) entry which is preliminary data.</text>
</comment>
<feature type="compositionally biased region" description="Polar residues" evidence="1">
    <location>
        <begin position="82"/>
        <end position="91"/>
    </location>
</feature>
<dbReference type="Proteomes" id="UP000784294">
    <property type="component" value="Unassembled WGS sequence"/>
</dbReference>
<accession>A0A448WP26</accession>
<gene>
    <name evidence="2" type="ORF">PXEA_LOCUS10019</name>
</gene>
<feature type="region of interest" description="Disordered" evidence="1">
    <location>
        <begin position="13"/>
        <end position="91"/>
    </location>
</feature>
<evidence type="ECO:0000313" key="2">
    <source>
        <dbReference type="EMBL" id="VEL16579.1"/>
    </source>
</evidence>
<dbReference type="EMBL" id="CAAALY010029029">
    <property type="protein sequence ID" value="VEL16579.1"/>
    <property type="molecule type" value="Genomic_DNA"/>
</dbReference>
<keyword evidence="3" id="KW-1185">Reference proteome</keyword>
<feature type="compositionally biased region" description="Basic residues" evidence="1">
    <location>
        <begin position="21"/>
        <end position="31"/>
    </location>
</feature>
<protein>
    <submittedName>
        <fullName evidence="2">Uncharacterized protein</fullName>
    </submittedName>
</protein>
<evidence type="ECO:0000256" key="1">
    <source>
        <dbReference type="SAM" id="MobiDB-lite"/>
    </source>
</evidence>
<dbReference type="AlphaFoldDB" id="A0A448WP26"/>
<reference evidence="2" key="1">
    <citation type="submission" date="2018-11" db="EMBL/GenBank/DDBJ databases">
        <authorList>
            <consortium name="Pathogen Informatics"/>
        </authorList>
    </citation>
    <scope>NUCLEOTIDE SEQUENCE</scope>
</reference>
<name>A0A448WP26_9PLAT</name>
<organism evidence="2 3">
    <name type="scientific">Protopolystoma xenopodis</name>
    <dbReference type="NCBI Taxonomy" id="117903"/>
    <lineage>
        <taxon>Eukaryota</taxon>
        <taxon>Metazoa</taxon>
        <taxon>Spiralia</taxon>
        <taxon>Lophotrochozoa</taxon>
        <taxon>Platyhelminthes</taxon>
        <taxon>Monogenea</taxon>
        <taxon>Polyopisthocotylea</taxon>
        <taxon>Polystomatidea</taxon>
        <taxon>Polystomatidae</taxon>
        <taxon>Protopolystoma</taxon>
    </lineage>
</organism>
<sequence length="91" mass="10354">MIPRFDDVLDVKDGSVAPCHRNGRRLPRRQRQHECSGKAKRQLVKRNTPSSSGAADLRISSPNTFTRNESKLEISKIRHHSPSTFSRFGIK</sequence>
<evidence type="ECO:0000313" key="3">
    <source>
        <dbReference type="Proteomes" id="UP000784294"/>
    </source>
</evidence>